<proteinExistence type="predicted"/>
<dbReference type="RefSeq" id="WP_307332161.1">
    <property type="nucleotide sequence ID" value="NZ_JAUSUG010000035.1"/>
</dbReference>
<protein>
    <submittedName>
        <fullName evidence="1">Uncharacterized protein</fullName>
    </submittedName>
</protein>
<accession>A0ABU0A2V7</accession>
<gene>
    <name evidence="1" type="ORF">J2S74_005286</name>
</gene>
<sequence>MKIANLSKGQVFKNYKTLCAELGVKPKAGKGKKYHLMEMERFFSMEKVANSNKLFIKEIYDAPKEKLGIGKHEGSRKNNGEYIHILELLILDSLVLSEYKKVIKTKNQLLLGMKMTNENYIECYRLSTQLALYAGVDPVTVNDFYSLSYDNLDRLIRRAFHSLRERELIDVKNVFVLKHRNAQDHAVASERERRFLLECEGQILRRMGFKIITEVYVKGRTYEFYRQVNKIVRQNDDLNIDFYYKAFEIKLNERGVERTYKSILNLLLDKEERHEYKLHINEKVITKFLHNTKKRHEKAKSEKEKSLGTRKITINRVRENENYITDMEKLLELLIKPHKSIVEDVKHTATKALADKIDSFFAN</sequence>
<name>A0ABU0A2V7_9BACI</name>
<dbReference type="EMBL" id="JAUSUG010000035">
    <property type="protein sequence ID" value="MDQ0257823.1"/>
    <property type="molecule type" value="Genomic_DNA"/>
</dbReference>
<comment type="caution">
    <text evidence="1">The sequence shown here is derived from an EMBL/GenBank/DDBJ whole genome shotgun (WGS) entry which is preliminary data.</text>
</comment>
<keyword evidence="2" id="KW-1185">Reference proteome</keyword>
<dbReference type="Proteomes" id="UP001230005">
    <property type="component" value="Unassembled WGS sequence"/>
</dbReference>
<evidence type="ECO:0000313" key="1">
    <source>
        <dbReference type="EMBL" id="MDQ0257823.1"/>
    </source>
</evidence>
<organism evidence="1 2">
    <name type="scientific">Evansella vedderi</name>
    <dbReference type="NCBI Taxonomy" id="38282"/>
    <lineage>
        <taxon>Bacteria</taxon>
        <taxon>Bacillati</taxon>
        <taxon>Bacillota</taxon>
        <taxon>Bacilli</taxon>
        <taxon>Bacillales</taxon>
        <taxon>Bacillaceae</taxon>
        <taxon>Evansella</taxon>
    </lineage>
</organism>
<reference evidence="1 2" key="1">
    <citation type="submission" date="2023-07" db="EMBL/GenBank/DDBJ databases">
        <title>Genomic Encyclopedia of Type Strains, Phase IV (KMG-IV): sequencing the most valuable type-strain genomes for metagenomic binning, comparative biology and taxonomic classification.</title>
        <authorList>
            <person name="Goeker M."/>
        </authorList>
    </citation>
    <scope>NUCLEOTIDE SEQUENCE [LARGE SCALE GENOMIC DNA]</scope>
    <source>
        <strain evidence="1 2">DSM 9768</strain>
    </source>
</reference>
<evidence type="ECO:0000313" key="2">
    <source>
        <dbReference type="Proteomes" id="UP001230005"/>
    </source>
</evidence>